<dbReference type="AlphaFoldDB" id="A0A1M5TH00"/>
<protein>
    <submittedName>
        <fullName evidence="5">Repeat domain-containing protein</fullName>
    </submittedName>
    <submittedName>
        <fullName evidence="4">VCBS repeat protein</fullName>
    </submittedName>
</protein>
<evidence type="ECO:0000313" key="4">
    <source>
        <dbReference type="EMBL" id="RXG28670.1"/>
    </source>
</evidence>
<keyword evidence="7" id="KW-1185">Reference proteome</keyword>
<dbReference type="Pfam" id="PF07593">
    <property type="entry name" value="UnbV_ASPIC"/>
    <property type="match status" value="1"/>
</dbReference>
<keyword evidence="1 2" id="KW-0732">Signal</keyword>
<dbReference type="Gene3D" id="2.130.10.130">
    <property type="entry name" value="Integrin alpha, N-terminal"/>
    <property type="match status" value="3"/>
</dbReference>
<reference evidence="6" key="2">
    <citation type="submission" date="2016-11" db="EMBL/GenBank/DDBJ databases">
        <authorList>
            <person name="Varghese N."/>
            <person name="Submissions S."/>
        </authorList>
    </citation>
    <scope>NUCLEOTIDE SEQUENCE [LARGE SCALE GENOMIC DNA]</scope>
    <source>
        <strain evidence="6">DSM 19859</strain>
    </source>
</reference>
<feature type="domain" description="ASPIC/UnbV" evidence="3">
    <location>
        <begin position="536"/>
        <end position="602"/>
    </location>
</feature>
<dbReference type="Pfam" id="PF13517">
    <property type="entry name" value="FG-GAP_3"/>
    <property type="match status" value="4"/>
</dbReference>
<evidence type="ECO:0000256" key="2">
    <source>
        <dbReference type="SAM" id="SignalP"/>
    </source>
</evidence>
<evidence type="ECO:0000313" key="6">
    <source>
        <dbReference type="Proteomes" id="UP000184240"/>
    </source>
</evidence>
<feature type="chain" id="PRO_5012409493" evidence="2">
    <location>
        <begin position="21"/>
        <end position="1111"/>
    </location>
</feature>
<evidence type="ECO:0000259" key="3">
    <source>
        <dbReference type="Pfam" id="PF07593"/>
    </source>
</evidence>
<dbReference type="InterPro" id="IPR028994">
    <property type="entry name" value="Integrin_alpha_N"/>
</dbReference>
<accession>A0A1M5TH00</accession>
<dbReference type="EMBL" id="FQXT01000001">
    <property type="protein sequence ID" value="SHH49623.1"/>
    <property type="molecule type" value="Genomic_DNA"/>
</dbReference>
<organism evidence="5 6">
    <name type="scientific">Leeuwenhoekiella palythoae</name>
    <dbReference type="NCBI Taxonomy" id="573501"/>
    <lineage>
        <taxon>Bacteria</taxon>
        <taxon>Pseudomonadati</taxon>
        <taxon>Bacteroidota</taxon>
        <taxon>Flavobacteriia</taxon>
        <taxon>Flavobacteriales</taxon>
        <taxon>Flavobacteriaceae</taxon>
        <taxon>Leeuwenhoekiella</taxon>
    </lineage>
</organism>
<evidence type="ECO:0000313" key="7">
    <source>
        <dbReference type="Proteomes" id="UP000290037"/>
    </source>
</evidence>
<dbReference type="InterPro" id="IPR013517">
    <property type="entry name" value="FG-GAP"/>
</dbReference>
<dbReference type="InterPro" id="IPR011519">
    <property type="entry name" value="UnbV_ASPIC"/>
</dbReference>
<evidence type="ECO:0000313" key="5">
    <source>
        <dbReference type="EMBL" id="SHH49623.1"/>
    </source>
</evidence>
<dbReference type="InterPro" id="IPR027039">
    <property type="entry name" value="Crtac1"/>
</dbReference>
<feature type="signal peptide" evidence="2">
    <location>
        <begin position="1"/>
        <end position="20"/>
    </location>
</feature>
<dbReference type="EMBL" id="QOVN01000004">
    <property type="protein sequence ID" value="RXG28670.1"/>
    <property type="molecule type" value="Genomic_DNA"/>
</dbReference>
<dbReference type="RefSeq" id="WP_072979688.1">
    <property type="nucleotide sequence ID" value="NZ_FQXT01000001.1"/>
</dbReference>
<dbReference type="SUPFAM" id="SSF69318">
    <property type="entry name" value="Integrin alpha N-terminal domain"/>
    <property type="match status" value="2"/>
</dbReference>
<dbReference type="Proteomes" id="UP000184240">
    <property type="component" value="Unassembled WGS sequence"/>
</dbReference>
<name>A0A1M5TH00_9FLAO</name>
<gene>
    <name evidence="4" type="ORF">DSM01_2131</name>
    <name evidence="5" type="ORF">SAMN04487999_0343</name>
</gene>
<dbReference type="STRING" id="573501.SAMN04487999_0343"/>
<evidence type="ECO:0000256" key="1">
    <source>
        <dbReference type="ARBA" id="ARBA00022729"/>
    </source>
</evidence>
<dbReference type="Proteomes" id="UP000290037">
    <property type="component" value="Unassembled WGS sequence"/>
</dbReference>
<reference evidence="5" key="1">
    <citation type="submission" date="2016-11" db="EMBL/GenBank/DDBJ databases">
        <authorList>
            <person name="Jaros S."/>
            <person name="Januszkiewicz K."/>
            <person name="Wedrychowicz H."/>
        </authorList>
    </citation>
    <scope>NUCLEOTIDE SEQUENCE [LARGE SCALE GENOMIC DNA]</scope>
    <source>
        <strain evidence="5">DSM 19859</strain>
    </source>
</reference>
<dbReference type="PANTHER" id="PTHR16026:SF0">
    <property type="entry name" value="CARTILAGE ACIDIC PROTEIN 1"/>
    <property type="match status" value="1"/>
</dbReference>
<dbReference type="PANTHER" id="PTHR16026">
    <property type="entry name" value="CARTILAGE ACIDIC PROTEIN 1"/>
    <property type="match status" value="1"/>
</dbReference>
<sequence>MLKPSFLNAAKALIVSLVFAQNIQAQTTKLFDLLPASTTQVDFVNALNDSQTANILIYANFYGGGGVGIIDVNNDGLEDLFFVGNLVPNQLYLNKGNFRFEKITEEAGIDFDGGWSTGVTIADVNNDGFQDIYISRELYDDKPELRANLLYINNQDNTFTESAQAYGVADEQRTRHATFLDYDKDGFLDLLLLTQPPNPGSYSDYKGTDLLKKEFHIKLYKNNKGTSFTEVSEAAGVSKSGFPNAVSASDFNNDGWTDLYIANDFAAPDFFFINNQDGTFTYKTEEAFQHIPYYSMGVDVADFNNDNLLDLFVVDMVAQDNYRLKSNMSGMNPKAFWKVVDDGGHYQYMYNTLQMNNGSGTFSDIGQYTGMAATDWSWANLIADFDNDGLKDTYVTNGLLRDIRNTDADKEVAHYINQLTFKWVQEHPDGGGIESIFDILKIDDVVKLIPSQPLKNFAFKNQGNLKFTEAQQDWGLDQPSFSNGAAYADLDNDGDLDIVVNNINAEAFVYRNNSEKNIKANYLRVKPIGLNKLATLGARVSVFIDDETQMQELTNVRGIYSTSEQVAHFGLGEKALVDSLVVTWPNGKQLRLKDVKANQELTLSIEDAVEGAQDLYTFGLKTEIFEEVTAQFPLQLETAENEYDDFKEQVLLPHKLSQFGPALVKGDINNDGLEDLFVGGAAGVEASLFIQTKEGAFMKLASSALANDANHEDLDAVFVDINADGFQDLYVVSGGNEEEAQADFYLDRLYLNNQNNGFVKTAITDLRPESGSKVLPADYDGDGDIDLFVAGRINPHQYPLPATSQLLINESGTLSNQTTTIAPEFKDLGLVTDAVWSDVDQDGDLDLLVVGEWMPVTVFLNQNNQLVKQDFESLADTSGWWFSIEKGDFDKDGDEDFIIGNLGENYKYQTSIEKPFDIYYDDFDDNGRGDIVLGYYNGDGHFPLRGFSCSSEQIPSLKKEIKQYNIFASLEIDEVYGKKDLARSLHYKADTFSSIYLENTGGDFKVHQLPELAQLAPTNTMVIEDFNQDGNLDALLAGNLFVSEIETPRADAGTGILLLGNGQGDFTAKASKDTGFFANRDVKQLLPIKVKEQSYILVGNNNDKVQAFEIK</sequence>
<dbReference type="OrthoDB" id="9816120at2"/>
<proteinExistence type="predicted"/>
<reference evidence="4 7" key="3">
    <citation type="submission" date="2018-07" db="EMBL/GenBank/DDBJ databases">
        <title>Leeuwenhoekiella genomics.</title>
        <authorList>
            <person name="Tahon G."/>
            <person name="Willems A."/>
        </authorList>
    </citation>
    <scope>NUCLEOTIDE SEQUENCE [LARGE SCALE GENOMIC DNA]</scope>
    <source>
        <strain evidence="4 7">LMG 24856</strain>
    </source>
</reference>